<comment type="caution">
    <text evidence="2">The sequence shown here is derived from an EMBL/GenBank/DDBJ whole genome shotgun (WGS) entry which is preliminary data.</text>
</comment>
<dbReference type="EMBL" id="JAAXCY010000001">
    <property type="protein sequence ID" value="MBC2404889.1"/>
    <property type="molecule type" value="Genomic_DNA"/>
</dbReference>
<dbReference type="EMBL" id="JAAXCZ010000001">
    <property type="protein sequence ID" value="MBC2379505.1"/>
    <property type="molecule type" value="Genomic_DNA"/>
</dbReference>
<evidence type="ECO:0000313" key="2">
    <source>
        <dbReference type="EMBL" id="MBC2404889.1"/>
    </source>
</evidence>
<dbReference type="Proteomes" id="UP000534677">
    <property type="component" value="Unassembled WGS sequence"/>
</dbReference>
<dbReference type="AlphaFoldDB" id="A0A7X1DX00"/>
<sequence>MRFSSLVLLSALVLGLHGCVMIPYQSPEDRAKIEHDLGVAPADIIGITETNWCPYTYRIAEICHATQGLGVLTKQGFILSLYQNKTYIPVRTLRVDEVMCAKVTEGRDKPEIFYVFTKDDAFMLAPITPGGQMNMPMKLKIFDYLTGNQQKVFTGVEGSFVKLTGNKVLRYVTTPGYKPGMANTDEFAIVNPCPQ</sequence>
<evidence type="ECO:0000313" key="4">
    <source>
        <dbReference type="Proteomes" id="UP000534677"/>
    </source>
</evidence>
<accession>A0A7X1DX00</accession>
<gene>
    <name evidence="1" type="ORF">HF209_00985</name>
    <name evidence="2" type="ORF">HF257_02635</name>
</gene>
<reference evidence="3 4" key="1">
    <citation type="submission" date="2020-04" db="EMBL/GenBank/DDBJ databases">
        <title>Pseudomonas crami sp. nov., a novel proteolytic bacterial species isolated from cream.</title>
        <authorList>
            <person name="Hofmann K."/>
            <person name="Woller A."/>
            <person name="Huptas C."/>
            <person name="Wenning M."/>
            <person name="Scherer S."/>
            <person name="Doll E.V."/>
        </authorList>
    </citation>
    <scope>NUCLEOTIDE SEQUENCE [LARGE SCALE GENOMIC DNA]</scope>
    <source>
        <strain evidence="1 4">WS 5096</strain>
        <strain evidence="2 3">WS 5106</strain>
    </source>
</reference>
<protein>
    <submittedName>
        <fullName evidence="2">Uncharacterized protein</fullName>
    </submittedName>
</protein>
<organism evidence="2 3">
    <name type="scientific">Pseudomonas cremoris</name>
    <dbReference type="NCBI Taxonomy" id="2724178"/>
    <lineage>
        <taxon>Bacteria</taxon>
        <taxon>Pseudomonadati</taxon>
        <taxon>Pseudomonadota</taxon>
        <taxon>Gammaproteobacteria</taxon>
        <taxon>Pseudomonadales</taxon>
        <taxon>Pseudomonadaceae</taxon>
        <taxon>Pseudomonas</taxon>
    </lineage>
</organism>
<proteinExistence type="predicted"/>
<dbReference type="RefSeq" id="WP_185703446.1">
    <property type="nucleotide sequence ID" value="NZ_JAAXCY010000001.1"/>
</dbReference>
<keyword evidence="4" id="KW-1185">Reference proteome</keyword>
<dbReference type="Proteomes" id="UP000520513">
    <property type="component" value="Unassembled WGS sequence"/>
</dbReference>
<name>A0A7X1DX00_9PSED</name>
<evidence type="ECO:0000313" key="1">
    <source>
        <dbReference type="EMBL" id="MBC2379505.1"/>
    </source>
</evidence>
<evidence type="ECO:0000313" key="3">
    <source>
        <dbReference type="Proteomes" id="UP000520513"/>
    </source>
</evidence>